<dbReference type="Pfam" id="PF00078">
    <property type="entry name" value="RVT_1"/>
    <property type="match status" value="1"/>
</dbReference>
<dbReference type="PANTHER" id="PTHR46890">
    <property type="entry name" value="NON-LTR RETROLELEMENT REVERSE TRANSCRIPTASE-LIKE PROTEIN-RELATED"/>
    <property type="match status" value="1"/>
</dbReference>
<dbReference type="EnsemblPlants" id="TuG1812S0001515800.01.T01">
    <property type="protein sequence ID" value="TuG1812S0001515800.01.T01.s_cds15587"/>
    <property type="gene ID" value="TuG1812S0001515800.01"/>
</dbReference>
<organism evidence="2 3">
    <name type="scientific">Triticum urartu</name>
    <name type="common">Red wild einkorn</name>
    <name type="synonym">Crithodium urartu</name>
    <dbReference type="NCBI Taxonomy" id="4572"/>
    <lineage>
        <taxon>Eukaryota</taxon>
        <taxon>Viridiplantae</taxon>
        <taxon>Streptophyta</taxon>
        <taxon>Embryophyta</taxon>
        <taxon>Tracheophyta</taxon>
        <taxon>Spermatophyta</taxon>
        <taxon>Magnoliopsida</taxon>
        <taxon>Liliopsida</taxon>
        <taxon>Poales</taxon>
        <taxon>Poaceae</taxon>
        <taxon>BOP clade</taxon>
        <taxon>Pooideae</taxon>
        <taxon>Triticodae</taxon>
        <taxon>Triticeae</taxon>
        <taxon>Triticinae</taxon>
        <taxon>Triticum</taxon>
    </lineage>
</organism>
<keyword evidence="3" id="KW-1185">Reference proteome</keyword>
<dbReference type="SUPFAM" id="SSF56672">
    <property type="entry name" value="DNA/RNA polymerases"/>
    <property type="match status" value="1"/>
</dbReference>
<evidence type="ECO:0000259" key="1">
    <source>
        <dbReference type="PROSITE" id="PS50878"/>
    </source>
</evidence>
<dbReference type="AlphaFoldDB" id="A0A8R7VH72"/>
<dbReference type="PROSITE" id="PS50878">
    <property type="entry name" value="RT_POL"/>
    <property type="match status" value="1"/>
</dbReference>
<dbReference type="PANTHER" id="PTHR46890:SF48">
    <property type="entry name" value="RNA-DIRECTED DNA POLYMERASE"/>
    <property type="match status" value="1"/>
</dbReference>
<dbReference type="InterPro" id="IPR000477">
    <property type="entry name" value="RT_dom"/>
</dbReference>
<evidence type="ECO:0000313" key="2">
    <source>
        <dbReference type="EnsemblPlants" id="TuG1812S0001515800.01.T01.s_cds15587"/>
    </source>
</evidence>
<evidence type="ECO:0000313" key="3">
    <source>
        <dbReference type="Proteomes" id="UP000015106"/>
    </source>
</evidence>
<dbReference type="Gramene" id="TuG1812S0001515800.01.T01">
    <property type="protein sequence ID" value="TuG1812S0001515800.01.T01.s_cds15587"/>
    <property type="gene ID" value="TuG1812S0001515800.01"/>
</dbReference>
<reference evidence="2" key="2">
    <citation type="submission" date="2022-06" db="UniProtKB">
        <authorList>
            <consortium name="EnsemblPlants"/>
        </authorList>
    </citation>
    <scope>IDENTIFICATION</scope>
</reference>
<name>A0A8R7VH72_TRIUA</name>
<sequence>VPHPKELKDFRPISLCNVIYKLVSKCLVNRLRPCLSELISENQSAFIPGRLISDNSIIAFECIHHIQSLKNTSRAACAYKLDLSKAYDRVDWDFLEKALSRWGFLEQWIAWIMSCVKSVRYSVKLNGKLLEVFSPSRGLRQGDPLSPFLFLFVADALSALLSKSVNEGSLNGVSICRGAPEISHLLFADDTLLFFEASGQQANVVKGLLNTYSSATGQL</sequence>
<proteinExistence type="predicted"/>
<dbReference type="InterPro" id="IPR052343">
    <property type="entry name" value="Retrotransposon-Effector_Assoc"/>
</dbReference>
<dbReference type="InterPro" id="IPR043502">
    <property type="entry name" value="DNA/RNA_pol_sf"/>
</dbReference>
<reference evidence="3" key="1">
    <citation type="journal article" date="2013" name="Nature">
        <title>Draft genome of the wheat A-genome progenitor Triticum urartu.</title>
        <authorList>
            <person name="Ling H.Q."/>
            <person name="Zhao S."/>
            <person name="Liu D."/>
            <person name="Wang J."/>
            <person name="Sun H."/>
            <person name="Zhang C."/>
            <person name="Fan H."/>
            <person name="Li D."/>
            <person name="Dong L."/>
            <person name="Tao Y."/>
            <person name="Gao C."/>
            <person name="Wu H."/>
            <person name="Li Y."/>
            <person name="Cui Y."/>
            <person name="Guo X."/>
            <person name="Zheng S."/>
            <person name="Wang B."/>
            <person name="Yu K."/>
            <person name="Liang Q."/>
            <person name="Yang W."/>
            <person name="Lou X."/>
            <person name="Chen J."/>
            <person name="Feng M."/>
            <person name="Jian J."/>
            <person name="Zhang X."/>
            <person name="Luo G."/>
            <person name="Jiang Y."/>
            <person name="Liu J."/>
            <person name="Wang Z."/>
            <person name="Sha Y."/>
            <person name="Zhang B."/>
            <person name="Wu H."/>
            <person name="Tang D."/>
            <person name="Shen Q."/>
            <person name="Xue P."/>
            <person name="Zou S."/>
            <person name="Wang X."/>
            <person name="Liu X."/>
            <person name="Wang F."/>
            <person name="Yang Y."/>
            <person name="An X."/>
            <person name="Dong Z."/>
            <person name="Zhang K."/>
            <person name="Zhang X."/>
            <person name="Luo M.C."/>
            <person name="Dvorak J."/>
            <person name="Tong Y."/>
            <person name="Wang J."/>
            <person name="Yang H."/>
            <person name="Li Z."/>
            <person name="Wang D."/>
            <person name="Zhang A."/>
            <person name="Wang J."/>
        </authorList>
    </citation>
    <scope>NUCLEOTIDE SEQUENCE</scope>
    <source>
        <strain evidence="3">cv. G1812</strain>
    </source>
</reference>
<accession>A0A8R7VH72</accession>
<dbReference type="CDD" id="cd01650">
    <property type="entry name" value="RT_nLTR_like"/>
    <property type="match status" value="1"/>
</dbReference>
<dbReference type="Proteomes" id="UP000015106">
    <property type="component" value="Unassembled WGS sequence"/>
</dbReference>
<protein>
    <recommendedName>
        <fullName evidence="1">Reverse transcriptase domain-containing protein</fullName>
    </recommendedName>
</protein>
<feature type="domain" description="Reverse transcriptase" evidence="1">
    <location>
        <begin position="1"/>
        <end position="219"/>
    </location>
</feature>